<evidence type="ECO:0000313" key="1">
    <source>
        <dbReference type="EMBL" id="CAK9142671.1"/>
    </source>
</evidence>
<organism evidence="1 2">
    <name type="scientific">Ilex paraguariensis</name>
    <name type="common">yerba mate</name>
    <dbReference type="NCBI Taxonomy" id="185542"/>
    <lineage>
        <taxon>Eukaryota</taxon>
        <taxon>Viridiplantae</taxon>
        <taxon>Streptophyta</taxon>
        <taxon>Embryophyta</taxon>
        <taxon>Tracheophyta</taxon>
        <taxon>Spermatophyta</taxon>
        <taxon>Magnoliopsida</taxon>
        <taxon>eudicotyledons</taxon>
        <taxon>Gunneridae</taxon>
        <taxon>Pentapetalae</taxon>
        <taxon>asterids</taxon>
        <taxon>campanulids</taxon>
        <taxon>Aquifoliales</taxon>
        <taxon>Aquifoliaceae</taxon>
        <taxon>Ilex</taxon>
    </lineage>
</organism>
<gene>
    <name evidence="1" type="ORF">ILEXP_LOCUS10353</name>
</gene>
<proteinExistence type="predicted"/>
<keyword evidence="2" id="KW-1185">Reference proteome</keyword>
<dbReference type="EMBL" id="CAUOFW020001244">
    <property type="protein sequence ID" value="CAK9142671.1"/>
    <property type="molecule type" value="Genomic_DNA"/>
</dbReference>
<dbReference type="AlphaFoldDB" id="A0ABC8RCH6"/>
<protein>
    <submittedName>
        <fullName evidence="1">Uncharacterized protein</fullName>
    </submittedName>
</protein>
<comment type="caution">
    <text evidence="1">The sequence shown here is derived from an EMBL/GenBank/DDBJ whole genome shotgun (WGS) entry which is preliminary data.</text>
</comment>
<reference evidence="1 2" key="1">
    <citation type="submission" date="2024-02" db="EMBL/GenBank/DDBJ databases">
        <authorList>
            <person name="Vignale AGUSTIN F."/>
            <person name="Sosa J E."/>
            <person name="Modenutti C."/>
        </authorList>
    </citation>
    <scope>NUCLEOTIDE SEQUENCE [LARGE SCALE GENOMIC DNA]</scope>
</reference>
<accession>A0ABC8RCH6</accession>
<sequence>MFGTFIFKNAQGTKSHYVEVKYANSICCNKPRVEGHPGDNAEIGCESEVMAQHKPPYLRRLCFAIDSFWFHSKPLLDPSSLILIVGHSIYFSLGLNDNENVLRKAFLSALLWFTHSNQWQRLQKKPTL</sequence>
<dbReference type="Proteomes" id="UP001642360">
    <property type="component" value="Unassembled WGS sequence"/>
</dbReference>
<evidence type="ECO:0000313" key="2">
    <source>
        <dbReference type="Proteomes" id="UP001642360"/>
    </source>
</evidence>
<name>A0ABC8RCH6_9AQUA</name>